<evidence type="ECO:0008006" key="4">
    <source>
        <dbReference type="Google" id="ProtNLM"/>
    </source>
</evidence>
<dbReference type="Proteomes" id="UP001626536">
    <property type="component" value="Chromosome"/>
</dbReference>
<organism evidence="2 3">
    <name type="scientific">Methylocapsa polymorpha</name>
    <dbReference type="NCBI Taxonomy" id="3080828"/>
    <lineage>
        <taxon>Bacteria</taxon>
        <taxon>Pseudomonadati</taxon>
        <taxon>Pseudomonadota</taxon>
        <taxon>Alphaproteobacteria</taxon>
        <taxon>Hyphomicrobiales</taxon>
        <taxon>Beijerinckiaceae</taxon>
        <taxon>Methylocapsa</taxon>
    </lineage>
</organism>
<evidence type="ECO:0000313" key="3">
    <source>
        <dbReference type="Proteomes" id="UP001626536"/>
    </source>
</evidence>
<evidence type="ECO:0000313" key="2">
    <source>
        <dbReference type="EMBL" id="WOJ90598.1"/>
    </source>
</evidence>
<accession>A0ABZ0HTQ7</accession>
<gene>
    <name evidence="2" type="ORF">RZS28_04705</name>
</gene>
<dbReference type="EMBL" id="CP136862">
    <property type="protein sequence ID" value="WOJ90598.1"/>
    <property type="molecule type" value="Genomic_DNA"/>
</dbReference>
<proteinExistence type="predicted"/>
<keyword evidence="1" id="KW-1133">Transmembrane helix</keyword>
<sequence>MSLLSSVACADAILSSDNDSKCVLRVGPDLIHVTAYQAQDPRAEFCRDIPNIGPVIIVLDYVDAELRNMMADIRVIKDVGGGADMSGAPNILSDAEVAPEALDSVTERHLPAKLYPTGIISFQHNFTSAGTYHGIVTVKNEHGQIYVSQFPFSVGQAHRGAILFYGLIAASIVAGAFGYWIYSRRYGAVPSSKKA</sequence>
<dbReference type="RefSeq" id="WP_407340186.1">
    <property type="nucleotide sequence ID" value="NZ_CP136862.1"/>
</dbReference>
<keyword evidence="1" id="KW-0472">Membrane</keyword>
<reference evidence="2 3" key="1">
    <citation type="submission" date="2023-10" db="EMBL/GenBank/DDBJ databases">
        <title>Novel methanotroph of the genus Methylocapsa from a subarctic wetland.</title>
        <authorList>
            <person name="Belova S.E."/>
            <person name="Oshkin I.Y."/>
            <person name="Miroshnikov K."/>
            <person name="Dedysh S.N."/>
        </authorList>
    </citation>
    <scope>NUCLEOTIDE SEQUENCE [LARGE SCALE GENOMIC DNA]</scope>
    <source>
        <strain evidence="2 3">RX1</strain>
    </source>
</reference>
<name>A0ABZ0HTQ7_9HYPH</name>
<keyword evidence="3" id="KW-1185">Reference proteome</keyword>
<protein>
    <recommendedName>
        <fullName evidence="4">Transmembrane protein</fullName>
    </recommendedName>
</protein>
<feature type="transmembrane region" description="Helical" evidence="1">
    <location>
        <begin position="162"/>
        <end position="182"/>
    </location>
</feature>
<keyword evidence="1" id="KW-0812">Transmembrane</keyword>
<evidence type="ECO:0000256" key="1">
    <source>
        <dbReference type="SAM" id="Phobius"/>
    </source>
</evidence>